<dbReference type="InterPro" id="IPR027124">
    <property type="entry name" value="Swc5/CFDP1/2"/>
</dbReference>
<name>A0A177B5T9_9BILA</name>
<dbReference type="Pfam" id="PF07572">
    <property type="entry name" value="BCNT"/>
    <property type="match status" value="1"/>
</dbReference>
<organism evidence="5 6">
    <name type="scientific">Intoshia linei</name>
    <dbReference type="NCBI Taxonomy" id="1819745"/>
    <lineage>
        <taxon>Eukaryota</taxon>
        <taxon>Metazoa</taxon>
        <taxon>Spiralia</taxon>
        <taxon>Lophotrochozoa</taxon>
        <taxon>Mesozoa</taxon>
        <taxon>Orthonectida</taxon>
        <taxon>Rhopaluridae</taxon>
        <taxon>Intoshia</taxon>
    </lineage>
</organism>
<dbReference type="PROSITE" id="PS51279">
    <property type="entry name" value="BCNT_C"/>
    <property type="match status" value="1"/>
</dbReference>
<dbReference type="AlphaFoldDB" id="A0A177B5T9"/>
<feature type="domain" description="BCNT-C" evidence="4">
    <location>
        <begin position="97"/>
        <end position="175"/>
    </location>
</feature>
<dbReference type="EMBL" id="LWCA01000351">
    <property type="protein sequence ID" value="OAF69003.1"/>
    <property type="molecule type" value="Genomic_DNA"/>
</dbReference>
<dbReference type="Proteomes" id="UP000078046">
    <property type="component" value="Unassembled WGS sequence"/>
</dbReference>
<dbReference type="InterPro" id="IPR011421">
    <property type="entry name" value="BCNT-C"/>
</dbReference>
<comment type="caution">
    <text evidence="5">The sequence shown here is derived from an EMBL/GenBank/DDBJ whole genome shotgun (WGS) entry which is preliminary data.</text>
</comment>
<dbReference type="OrthoDB" id="445677at2759"/>
<evidence type="ECO:0000313" key="5">
    <source>
        <dbReference type="EMBL" id="OAF69003.1"/>
    </source>
</evidence>
<keyword evidence="6" id="KW-1185">Reference proteome</keyword>
<sequence>MSDSEEDIDYVPPDNLIIEKAIDDDIVNECLKVDTDKMERLYKQFKSDSKVELEKFDTDKKKSSTTNDNPATERYKDEEILNKKLTINNTKASNTPKRRIGGMGDFMAQTKKKKISTLDKSRNNWSTFKTKESISDMCVNYGKSKDSYVDRVSFLKRTEMREYHRDLNEKSKRRR</sequence>
<reference evidence="5 6" key="1">
    <citation type="submission" date="2016-04" db="EMBL/GenBank/DDBJ databases">
        <title>The genome of Intoshia linei affirms orthonectids as highly simplified spiralians.</title>
        <authorList>
            <person name="Mikhailov K.V."/>
            <person name="Slusarev G.S."/>
            <person name="Nikitin M.A."/>
            <person name="Logacheva M.D."/>
            <person name="Penin A."/>
            <person name="Aleoshin V."/>
            <person name="Panchin Y.V."/>
        </authorList>
    </citation>
    <scope>NUCLEOTIDE SEQUENCE [LARGE SCALE GENOMIC DNA]</scope>
    <source>
        <strain evidence="5">Intl2013</strain>
        <tissue evidence="5">Whole animal</tissue>
    </source>
</reference>
<dbReference type="PANTHER" id="PTHR48295">
    <property type="entry name" value="CRANIOFACIAL DEVELOPMENT PROTEIN 1"/>
    <property type="match status" value="1"/>
</dbReference>
<protein>
    <recommendedName>
        <fullName evidence="1">Craniofacial development protein 1</fullName>
    </recommendedName>
    <alternativeName>
        <fullName evidence="2">Bucentaur</fullName>
    </alternativeName>
</protein>
<gene>
    <name evidence="5" type="ORF">A3Q56_03260</name>
</gene>
<accession>A0A177B5T9</accession>
<evidence type="ECO:0000256" key="3">
    <source>
        <dbReference type="SAM" id="MobiDB-lite"/>
    </source>
</evidence>
<feature type="region of interest" description="Disordered" evidence="3">
    <location>
        <begin position="56"/>
        <end position="76"/>
    </location>
</feature>
<evidence type="ECO:0000256" key="1">
    <source>
        <dbReference type="ARBA" id="ARBA00019033"/>
    </source>
</evidence>
<dbReference type="PANTHER" id="PTHR48295:SF1">
    <property type="entry name" value="SWR1-COMPLEX PROTEIN 5"/>
    <property type="match status" value="1"/>
</dbReference>
<evidence type="ECO:0000313" key="6">
    <source>
        <dbReference type="Proteomes" id="UP000078046"/>
    </source>
</evidence>
<evidence type="ECO:0000259" key="4">
    <source>
        <dbReference type="PROSITE" id="PS51279"/>
    </source>
</evidence>
<evidence type="ECO:0000256" key="2">
    <source>
        <dbReference type="ARBA" id="ARBA00030244"/>
    </source>
</evidence>
<proteinExistence type="predicted"/>